<reference evidence="2" key="1">
    <citation type="journal article" date="2020" name="Stud. Mycol.">
        <title>101 Dothideomycetes genomes: a test case for predicting lifestyles and emergence of pathogens.</title>
        <authorList>
            <person name="Haridas S."/>
            <person name="Albert R."/>
            <person name="Binder M."/>
            <person name="Bloem J."/>
            <person name="Labutti K."/>
            <person name="Salamov A."/>
            <person name="Andreopoulos B."/>
            <person name="Baker S."/>
            <person name="Barry K."/>
            <person name="Bills G."/>
            <person name="Bluhm B."/>
            <person name="Cannon C."/>
            <person name="Castanera R."/>
            <person name="Culley D."/>
            <person name="Daum C."/>
            <person name="Ezra D."/>
            <person name="Gonzalez J."/>
            <person name="Henrissat B."/>
            <person name="Kuo A."/>
            <person name="Liang C."/>
            <person name="Lipzen A."/>
            <person name="Lutzoni F."/>
            <person name="Magnuson J."/>
            <person name="Mondo S."/>
            <person name="Nolan M."/>
            <person name="Ohm R."/>
            <person name="Pangilinan J."/>
            <person name="Park H.-J."/>
            <person name="Ramirez L."/>
            <person name="Alfaro M."/>
            <person name="Sun H."/>
            <person name="Tritt A."/>
            <person name="Yoshinaga Y."/>
            <person name="Zwiers L.-H."/>
            <person name="Turgeon B."/>
            <person name="Goodwin S."/>
            <person name="Spatafora J."/>
            <person name="Crous P."/>
            <person name="Grigoriev I."/>
        </authorList>
    </citation>
    <scope>NUCLEOTIDE SEQUENCE</scope>
    <source>
        <strain evidence="2">CBS 627.86</strain>
    </source>
</reference>
<protein>
    <submittedName>
        <fullName evidence="2">Uncharacterized protein</fullName>
    </submittedName>
</protein>
<evidence type="ECO:0000313" key="3">
    <source>
        <dbReference type="Proteomes" id="UP000799770"/>
    </source>
</evidence>
<organism evidence="2 3">
    <name type="scientific">Lophiotrema nucula</name>
    <dbReference type="NCBI Taxonomy" id="690887"/>
    <lineage>
        <taxon>Eukaryota</taxon>
        <taxon>Fungi</taxon>
        <taxon>Dikarya</taxon>
        <taxon>Ascomycota</taxon>
        <taxon>Pezizomycotina</taxon>
        <taxon>Dothideomycetes</taxon>
        <taxon>Pleosporomycetidae</taxon>
        <taxon>Pleosporales</taxon>
        <taxon>Lophiotremataceae</taxon>
        <taxon>Lophiotrema</taxon>
    </lineage>
</organism>
<dbReference type="AlphaFoldDB" id="A0A6A5YEP6"/>
<evidence type="ECO:0000313" key="2">
    <source>
        <dbReference type="EMBL" id="KAF2105380.1"/>
    </source>
</evidence>
<gene>
    <name evidence="2" type="ORF">BDV96DRAFT_509438</name>
</gene>
<keyword evidence="3" id="KW-1185">Reference proteome</keyword>
<feature type="compositionally biased region" description="Low complexity" evidence="1">
    <location>
        <begin position="126"/>
        <end position="136"/>
    </location>
</feature>
<evidence type="ECO:0000256" key="1">
    <source>
        <dbReference type="SAM" id="MobiDB-lite"/>
    </source>
</evidence>
<dbReference type="OrthoDB" id="5366687at2759"/>
<accession>A0A6A5YEP6</accession>
<name>A0A6A5YEP6_9PLEO</name>
<sequence length="243" mass="26856">MDESTVSTLVATVQLISTTLDSNPHGWRDQLHVIRGITASLEILDTAPDDARKRWQLPLVTVFQRVAFVDADNGGVPDIADWCLRQSLALLHLYPDDVDILALIGQNWLLRAQKSLAKIHQEERSSSGSGSGVSQGHPLSRSEEQREVNRATLQAEDRLHSADYVEARGILLPATEYLQRAVNAAQQQEATTGTLYATAAEAFMSLGNVSSVRVNDRYFHEALGYLRAADEIPNYTLPSHLQQ</sequence>
<proteinExistence type="predicted"/>
<dbReference type="Proteomes" id="UP000799770">
    <property type="component" value="Unassembled WGS sequence"/>
</dbReference>
<dbReference type="EMBL" id="ML977382">
    <property type="protein sequence ID" value="KAF2105380.1"/>
    <property type="molecule type" value="Genomic_DNA"/>
</dbReference>
<feature type="region of interest" description="Disordered" evidence="1">
    <location>
        <begin position="121"/>
        <end position="147"/>
    </location>
</feature>